<feature type="domain" description="HTH cro/C1-type" evidence="1">
    <location>
        <begin position="14"/>
        <end position="69"/>
    </location>
</feature>
<evidence type="ECO:0000313" key="7">
    <source>
        <dbReference type="Proteomes" id="UP000479563"/>
    </source>
</evidence>
<evidence type="ECO:0000313" key="3">
    <source>
        <dbReference type="EMBL" id="MSC59333.1"/>
    </source>
</evidence>
<reference evidence="4 6" key="4">
    <citation type="submission" date="2019-09" db="EMBL/GenBank/DDBJ databases">
        <title>Strain-level analysis of Eubacterium rectale using genomes from metagenomes.</title>
        <authorList>
            <person name="Karcher N."/>
            <person name="Segata N."/>
        </authorList>
    </citation>
    <scope>NUCLEOTIDE SEQUENCE [LARGE SCALE GENOMIC DNA]</scope>
    <source>
        <strain evidence="4 6">L2-21</strain>
    </source>
</reference>
<dbReference type="EMBL" id="CYYW01000002">
    <property type="protein sequence ID" value="CUN49651.1"/>
    <property type="molecule type" value="Genomic_DNA"/>
</dbReference>
<evidence type="ECO:0000313" key="5">
    <source>
        <dbReference type="Proteomes" id="UP000095384"/>
    </source>
</evidence>
<dbReference type="PROSITE" id="PS50943">
    <property type="entry name" value="HTH_CROC1"/>
    <property type="match status" value="1"/>
</dbReference>
<dbReference type="EMBL" id="WKQP01000004">
    <property type="protein sequence ID" value="MSC59333.1"/>
    <property type="molecule type" value="Genomic_DNA"/>
</dbReference>
<dbReference type="Proteomes" id="UP000479563">
    <property type="component" value="Unassembled WGS sequence"/>
</dbReference>
<dbReference type="InterPro" id="IPR010982">
    <property type="entry name" value="Lambda_DNA-bd_dom_sf"/>
</dbReference>
<name>A0A173XD11_9FIRM</name>
<sequence length="105" mass="12574">MYEHIDMKKTGILLKYRIEKAGYTVKDIQKILQLSCPQPIYRWFKGMILPSVDHLYVLSRLLKVHMEDLLVPQCESIREVEMCVCISSYKRLSEYWKRLYINKCA</sequence>
<dbReference type="Gene3D" id="1.10.260.40">
    <property type="entry name" value="lambda repressor-like DNA-binding domains"/>
    <property type="match status" value="1"/>
</dbReference>
<evidence type="ECO:0000313" key="6">
    <source>
        <dbReference type="Proteomes" id="UP000324325"/>
    </source>
</evidence>
<dbReference type="RefSeq" id="WP_015515649.1">
    <property type="nucleotide sequence ID" value="NZ_CYYW01000002.1"/>
</dbReference>
<dbReference type="InterPro" id="IPR001387">
    <property type="entry name" value="Cro/C1-type_HTH"/>
</dbReference>
<organism evidence="2 5">
    <name type="scientific">Agathobacter rectalis</name>
    <dbReference type="NCBI Taxonomy" id="39491"/>
    <lineage>
        <taxon>Bacteria</taxon>
        <taxon>Bacillati</taxon>
        <taxon>Bacillota</taxon>
        <taxon>Clostridia</taxon>
        <taxon>Lachnospirales</taxon>
        <taxon>Lachnospiraceae</taxon>
        <taxon>Agathobacter</taxon>
    </lineage>
</organism>
<dbReference type="AlphaFoldDB" id="A0A173XD11"/>
<reference evidence="2 5" key="1">
    <citation type="submission" date="2015-09" db="EMBL/GenBank/DDBJ databases">
        <authorList>
            <consortium name="Pathogen Informatics"/>
        </authorList>
    </citation>
    <scope>NUCLEOTIDE SEQUENCE [LARGE SCALE GENOMIC DNA]</scope>
    <source>
        <strain evidence="2 5">2789STDY5608860</strain>
    </source>
</reference>
<dbReference type="SUPFAM" id="SSF47413">
    <property type="entry name" value="lambda repressor-like DNA-binding domains"/>
    <property type="match status" value="1"/>
</dbReference>
<reference evidence="4 6" key="3">
    <citation type="submission" date="2019-08" db="EMBL/GenBank/DDBJ databases">
        <authorList>
            <person name="Duncan S."/>
            <person name="Walker A."/>
        </authorList>
    </citation>
    <scope>NUCLEOTIDE SEQUENCE [LARGE SCALE GENOMIC DNA]</scope>
    <source>
        <strain evidence="4 6">L2-21</strain>
    </source>
</reference>
<dbReference type="EMBL" id="VSTG01000006">
    <property type="protein sequence ID" value="TYL58488.1"/>
    <property type="molecule type" value="Genomic_DNA"/>
</dbReference>
<evidence type="ECO:0000313" key="2">
    <source>
        <dbReference type="EMBL" id="CUN49651.1"/>
    </source>
</evidence>
<protein>
    <submittedName>
        <fullName evidence="4">Helix-turn-helix transcriptional regulator</fullName>
    </submittedName>
    <submittedName>
        <fullName evidence="3">XRE family transcriptional regulator</fullName>
    </submittedName>
</protein>
<dbReference type="CDD" id="cd00093">
    <property type="entry name" value="HTH_XRE"/>
    <property type="match status" value="1"/>
</dbReference>
<dbReference type="GO" id="GO:0003677">
    <property type="term" value="F:DNA binding"/>
    <property type="evidence" value="ECO:0007669"/>
    <property type="project" value="InterPro"/>
</dbReference>
<accession>A0A173XD11</accession>
<evidence type="ECO:0000313" key="4">
    <source>
        <dbReference type="EMBL" id="TYL58488.1"/>
    </source>
</evidence>
<dbReference type="Proteomes" id="UP000324325">
    <property type="component" value="Unassembled WGS sequence"/>
</dbReference>
<proteinExistence type="predicted"/>
<dbReference type="Proteomes" id="UP000095384">
    <property type="component" value="Unassembled WGS sequence"/>
</dbReference>
<gene>
    <name evidence="2" type="ORF">ERS852417_00423</name>
    <name evidence="4" type="ORF">FYL37_06715</name>
    <name evidence="3" type="ORF">GKE07_03710</name>
</gene>
<evidence type="ECO:0000259" key="1">
    <source>
        <dbReference type="PROSITE" id="PS50943"/>
    </source>
</evidence>
<reference evidence="3 7" key="2">
    <citation type="journal article" date="2019" name="Nat. Med.">
        <title>A library of human gut bacterial isolates paired with longitudinal multiomics data enables mechanistic microbiome research.</title>
        <authorList>
            <person name="Poyet M."/>
            <person name="Groussin M."/>
            <person name="Gibbons S.M."/>
            <person name="Avila-Pacheco J."/>
            <person name="Jiang X."/>
            <person name="Kearney S.M."/>
            <person name="Perrotta A.R."/>
            <person name="Berdy B."/>
            <person name="Zhao S."/>
            <person name="Lieberman T.D."/>
            <person name="Swanson P.K."/>
            <person name="Smith M."/>
            <person name="Roesemann S."/>
            <person name="Alexander J.E."/>
            <person name="Rich S.A."/>
            <person name="Livny J."/>
            <person name="Vlamakis H."/>
            <person name="Clish C."/>
            <person name="Bullock K."/>
            <person name="Deik A."/>
            <person name="Scott J."/>
            <person name="Pierce K.A."/>
            <person name="Xavier R.J."/>
            <person name="Alm E.J."/>
        </authorList>
    </citation>
    <scope>NUCLEOTIDE SEQUENCE [LARGE SCALE GENOMIC DNA]</scope>
    <source>
        <strain evidence="3 7">BIOML-A11</strain>
    </source>
</reference>